<sequence>MSPDSPCIQCRCINGEVDCSSSALHCRSVCLPNQETIYTGPCCEQKCITKENASPDVPAVTIKMPDSCVGLNDQATYHHGEIQIRQEECVDQRCQCINGDWFCLDFCTPLENLTCPREERIYWDKFCCPRCQGQKSCSLSVQSSHWKDLPPEGNSKKLFVSLTDREPKDSKVRGLRLGQGVRRKTSVQLATVHLQPSGQQTLSEEAEESLEGIHLVQVEPGQHVAHTEGRCVCIDGEFRCSRSGPGMWHDTDCYYADGESGDYYALGAKWTAHNDACIQCRCLAGRLYACSRTPCHSLFLCPVGQTAVATNGECCPTFCMDIDENRNRTQLPDTASRSGFPSHSVGLSKDKIIDSLEDILRSPNFKGHCKPLGYPHSDDMLGTYLPVKSSVVIQRPCIDLQCICQ</sequence>
<dbReference type="EMBL" id="GEEE01020010">
    <property type="protein sequence ID" value="JAP43215.1"/>
    <property type="molecule type" value="Transcribed_RNA"/>
</dbReference>
<organism evidence="2">
    <name type="scientific">Schistocephalus solidus</name>
    <name type="common">Tapeworm</name>
    <dbReference type="NCBI Taxonomy" id="70667"/>
    <lineage>
        <taxon>Eukaryota</taxon>
        <taxon>Metazoa</taxon>
        <taxon>Spiralia</taxon>
        <taxon>Lophotrochozoa</taxon>
        <taxon>Platyhelminthes</taxon>
        <taxon>Cestoda</taxon>
        <taxon>Eucestoda</taxon>
        <taxon>Diphyllobothriidea</taxon>
        <taxon>Diphyllobothriidae</taxon>
        <taxon>Schistocephalus</taxon>
    </lineage>
</organism>
<dbReference type="InterPro" id="IPR001007">
    <property type="entry name" value="VWF_dom"/>
</dbReference>
<name>A0A0X3NUI1_SCHSO</name>
<reference evidence="2" key="1">
    <citation type="submission" date="2016-01" db="EMBL/GenBank/DDBJ databases">
        <title>Reference transcriptome for the parasite Schistocephalus solidus: insights into the molecular evolution of parasitism.</title>
        <authorList>
            <person name="Hebert F.O."/>
            <person name="Grambauer S."/>
            <person name="Barber I."/>
            <person name="Landry C.R."/>
            <person name="Aubin-Horth N."/>
        </authorList>
    </citation>
    <scope>NUCLEOTIDE SEQUENCE</scope>
</reference>
<accession>A0A0X3NUI1</accession>
<feature type="domain" description="VWFC" evidence="1">
    <location>
        <begin position="251"/>
        <end position="320"/>
    </location>
</feature>
<dbReference type="AlphaFoldDB" id="A0A0X3NUI1"/>
<dbReference type="PROSITE" id="PS50184">
    <property type="entry name" value="VWFC_2"/>
    <property type="match status" value="1"/>
</dbReference>
<evidence type="ECO:0000259" key="1">
    <source>
        <dbReference type="PROSITE" id="PS50184"/>
    </source>
</evidence>
<proteinExistence type="predicted"/>
<evidence type="ECO:0000313" key="2">
    <source>
        <dbReference type="EMBL" id="JAP43215.1"/>
    </source>
</evidence>
<protein>
    <recommendedName>
        <fullName evidence="1">VWFC domain-containing protein</fullName>
    </recommendedName>
</protein>
<dbReference type="SMART" id="SM00214">
    <property type="entry name" value="VWC"/>
    <property type="match status" value="1"/>
</dbReference>
<feature type="non-terminal residue" evidence="2">
    <location>
        <position position="405"/>
    </location>
</feature>
<gene>
    <name evidence="2" type="ORF">TR149323</name>
</gene>
<dbReference type="SUPFAM" id="SSF57603">
    <property type="entry name" value="FnI-like domain"/>
    <property type="match status" value="1"/>
</dbReference>